<dbReference type="InterPro" id="IPR040314">
    <property type="entry name" value="DOP1"/>
</dbReference>
<dbReference type="GO" id="GO:0005802">
    <property type="term" value="C:trans-Golgi network"/>
    <property type="evidence" value="ECO:0007669"/>
    <property type="project" value="TreeGrafter"/>
</dbReference>
<dbReference type="EMBL" id="CAJNOT010000910">
    <property type="protein sequence ID" value="CAF1107652.1"/>
    <property type="molecule type" value="Genomic_DNA"/>
</dbReference>
<feature type="region of interest" description="Disordered" evidence="1">
    <location>
        <begin position="220"/>
        <end position="247"/>
    </location>
</feature>
<feature type="region of interest" description="Disordered" evidence="1">
    <location>
        <begin position="33"/>
        <end position="53"/>
    </location>
</feature>
<feature type="domain" description="DOP1-like C-terminal" evidence="2">
    <location>
        <begin position="523"/>
        <end position="784"/>
    </location>
</feature>
<evidence type="ECO:0000313" key="4">
    <source>
        <dbReference type="Proteomes" id="UP000663864"/>
    </source>
</evidence>
<comment type="caution">
    <text evidence="3">The sequence shown here is derived from an EMBL/GenBank/DDBJ whole genome shotgun (WGS) entry which is preliminary data.</text>
</comment>
<feature type="region of interest" description="Disordered" evidence="1">
    <location>
        <begin position="440"/>
        <end position="489"/>
    </location>
</feature>
<feature type="compositionally biased region" description="Polar residues" evidence="1">
    <location>
        <begin position="454"/>
        <end position="469"/>
    </location>
</feature>
<dbReference type="GO" id="GO:0006895">
    <property type="term" value="P:Golgi to endosome transport"/>
    <property type="evidence" value="ECO:0007669"/>
    <property type="project" value="InterPro"/>
</dbReference>
<dbReference type="PANTHER" id="PTHR14042:SF24">
    <property type="entry name" value="PROTEIN DOPEY-1 HOMOLOG"/>
    <property type="match status" value="1"/>
</dbReference>
<dbReference type="Pfam" id="PF24598">
    <property type="entry name" value="DOP1_C"/>
    <property type="match status" value="1"/>
</dbReference>
<evidence type="ECO:0000259" key="2">
    <source>
        <dbReference type="Pfam" id="PF24598"/>
    </source>
</evidence>
<reference evidence="3" key="1">
    <citation type="submission" date="2021-02" db="EMBL/GenBank/DDBJ databases">
        <authorList>
            <person name="Nowell W R."/>
        </authorList>
    </citation>
    <scope>NUCLEOTIDE SEQUENCE</scope>
</reference>
<evidence type="ECO:0000313" key="3">
    <source>
        <dbReference type="EMBL" id="CAF1107652.1"/>
    </source>
</evidence>
<evidence type="ECO:0000256" key="1">
    <source>
        <dbReference type="SAM" id="MobiDB-lite"/>
    </source>
</evidence>
<protein>
    <recommendedName>
        <fullName evidence="2">DOP1-like C-terminal domain-containing protein</fullName>
    </recommendedName>
</protein>
<name>A0A814PLI8_9BILA</name>
<dbReference type="PANTHER" id="PTHR14042">
    <property type="entry name" value="DOPEY-RELATED"/>
    <property type="match status" value="1"/>
</dbReference>
<proteinExistence type="predicted"/>
<dbReference type="AlphaFoldDB" id="A0A814PLI8"/>
<dbReference type="GO" id="GO:0005829">
    <property type="term" value="C:cytosol"/>
    <property type="evidence" value="ECO:0007669"/>
    <property type="project" value="GOC"/>
</dbReference>
<dbReference type="InterPro" id="IPR056457">
    <property type="entry name" value="DOP1_C"/>
</dbReference>
<sequence>MLPTQENIAIQTDILPTQNIGHLDQNQPQVYSLLSDSKSPSSIKKPRRKKTTKLEETIPVMLNPQITRTPTGITFGAPYHHHHHHHSMTLPESIPSFVSAPLINGHTLPFRLLIEHDSYDANNNINHNEISSLSMSLNSSVSVQTQQSPPWSNDSVRVINSNSMSQMIAESQLVGLNRILNNKIDERTVSMCSTQQNEYKYLSPSFTYSRQESPISHFHPIPSSLSSTHVSAVAPTKPKNKHPKRLDSRSPIEQLHSTQQISQCPTTFTQSTVSNGLPSIIPTSVTVTPINSDEPPLSMDISMTTNFIPLTPPASISSIKSPPTNIKNEYSLIPIQKNLLSQTTNNTTDVNSISRQYFHDQRYSQMQNTINNSNTNNLPYNLQRLLVAANQQYCMVHSDLIPTNILPLTCASILPGTIATTPSILMASDIKKKRKRCARKPKVMQSPIGEISTHEQSLTSKSLTAAVSTTKERKHKKSSKKDIRPKKQLQRLTRRNRLAVLKFMMQKRKQQKQERISIQKLPDIKTQQVVPKLISTQTVNSDKIEPHLPDIIAPKQEYEQRVMLIKRFAFVIYSSEKDQCNRHLPDILECIADLLKLPQVPIVYTQIYLVFRALLIRISNKNLISFWPILIAELIQILLQLEQDLLFDIEGDIKSNIQRMTTSDITLTNISNGSSDSNPLLKMYLYACKLLDILLAIPYSELYHFQLFRSAFVTDHNITNSNSHIDIFITFSIRLFKLLEKKLQLMPISIHNQLPIIKNLNHPLIRLRTISNIIELFPFFNCLTKMHTNDNLYLNNEQILLSDTMNEIETSVLEDFIES</sequence>
<gene>
    <name evidence="3" type="ORF">ZHD862_LOCUS17940</name>
</gene>
<feature type="compositionally biased region" description="Low complexity" evidence="1">
    <location>
        <begin position="33"/>
        <end position="43"/>
    </location>
</feature>
<dbReference type="GO" id="GO:0005768">
    <property type="term" value="C:endosome"/>
    <property type="evidence" value="ECO:0007669"/>
    <property type="project" value="TreeGrafter"/>
</dbReference>
<accession>A0A814PLI8</accession>
<dbReference type="Proteomes" id="UP000663864">
    <property type="component" value="Unassembled WGS sequence"/>
</dbReference>
<feature type="compositionally biased region" description="Basic residues" evidence="1">
    <location>
        <begin position="472"/>
        <end position="489"/>
    </location>
</feature>
<organism evidence="3 4">
    <name type="scientific">Rotaria sordida</name>
    <dbReference type="NCBI Taxonomy" id="392033"/>
    <lineage>
        <taxon>Eukaryota</taxon>
        <taxon>Metazoa</taxon>
        <taxon>Spiralia</taxon>
        <taxon>Gnathifera</taxon>
        <taxon>Rotifera</taxon>
        <taxon>Eurotatoria</taxon>
        <taxon>Bdelloidea</taxon>
        <taxon>Philodinida</taxon>
        <taxon>Philodinidae</taxon>
        <taxon>Rotaria</taxon>
    </lineage>
</organism>